<organism evidence="1 2">
    <name type="scientific">Galliscardovia ingluviei</name>
    <dbReference type="NCBI Taxonomy" id="1769422"/>
    <lineage>
        <taxon>Bacteria</taxon>
        <taxon>Bacillati</taxon>
        <taxon>Actinomycetota</taxon>
        <taxon>Actinomycetes</taxon>
        <taxon>Bifidobacteriales</taxon>
        <taxon>Bifidobacteriaceae</taxon>
        <taxon>Galliscardovia</taxon>
    </lineage>
</organism>
<dbReference type="Pfam" id="PF04237">
    <property type="entry name" value="YjbR"/>
    <property type="match status" value="1"/>
</dbReference>
<dbReference type="AlphaFoldDB" id="A0A8J3AQ55"/>
<dbReference type="RefSeq" id="WP_188355473.1">
    <property type="nucleotide sequence ID" value="NZ_BMDH01000003.1"/>
</dbReference>
<name>A0A8J3AQ55_9BIFI</name>
<keyword evidence="2" id="KW-1185">Reference proteome</keyword>
<dbReference type="InterPro" id="IPR038056">
    <property type="entry name" value="YjbR-like_sf"/>
</dbReference>
<sequence length="130" mass="14835">MDFIALAKQIAQELPAAEIYPFADRWDAARVREKWFALFTEHQGNAIINLKADPADAKLLCETYEGITPGYHMNKKHWISVYAHKDVNDQLLRELIIDSYLNVVASLPKAMQPVHPERFARESSSPQSVL</sequence>
<dbReference type="PANTHER" id="PTHR35145:SF1">
    <property type="entry name" value="CYTOPLASMIC PROTEIN"/>
    <property type="match status" value="1"/>
</dbReference>
<dbReference type="Gene3D" id="3.90.1150.30">
    <property type="match status" value="1"/>
</dbReference>
<proteinExistence type="predicted"/>
<gene>
    <name evidence="1" type="ORF">GCM10007377_13140</name>
</gene>
<evidence type="ECO:0000313" key="1">
    <source>
        <dbReference type="EMBL" id="GGI14882.1"/>
    </source>
</evidence>
<dbReference type="SUPFAM" id="SSF142906">
    <property type="entry name" value="YjbR-like"/>
    <property type="match status" value="1"/>
</dbReference>
<comment type="caution">
    <text evidence="1">The sequence shown here is derived from an EMBL/GenBank/DDBJ whole genome shotgun (WGS) entry which is preliminary data.</text>
</comment>
<evidence type="ECO:0000313" key="2">
    <source>
        <dbReference type="Proteomes" id="UP000619536"/>
    </source>
</evidence>
<dbReference type="Proteomes" id="UP000619536">
    <property type="component" value="Unassembled WGS sequence"/>
</dbReference>
<dbReference type="EMBL" id="BMDH01000003">
    <property type="protein sequence ID" value="GGI14882.1"/>
    <property type="molecule type" value="Genomic_DNA"/>
</dbReference>
<evidence type="ECO:0008006" key="3">
    <source>
        <dbReference type="Google" id="ProtNLM"/>
    </source>
</evidence>
<dbReference type="InterPro" id="IPR058532">
    <property type="entry name" value="YjbR/MT2646/Rv2570-like"/>
</dbReference>
<protein>
    <recommendedName>
        <fullName evidence="3">MmcQ/YjbR family DNA-binding protein</fullName>
    </recommendedName>
</protein>
<reference evidence="1" key="1">
    <citation type="journal article" date="2014" name="Int. J. Syst. Evol. Microbiol.">
        <title>Complete genome sequence of Corynebacterium casei LMG S-19264T (=DSM 44701T), isolated from a smear-ripened cheese.</title>
        <authorList>
            <consortium name="US DOE Joint Genome Institute (JGI-PGF)"/>
            <person name="Walter F."/>
            <person name="Albersmeier A."/>
            <person name="Kalinowski J."/>
            <person name="Ruckert C."/>
        </authorList>
    </citation>
    <scope>NUCLEOTIDE SEQUENCE</scope>
    <source>
        <strain evidence="1">CCM 8606</strain>
    </source>
</reference>
<dbReference type="InterPro" id="IPR007351">
    <property type="entry name" value="YjbR"/>
</dbReference>
<accession>A0A8J3AQ55</accession>
<reference evidence="1" key="2">
    <citation type="submission" date="2020-09" db="EMBL/GenBank/DDBJ databases">
        <authorList>
            <person name="Sun Q."/>
            <person name="Sedlacek I."/>
        </authorList>
    </citation>
    <scope>NUCLEOTIDE SEQUENCE</scope>
    <source>
        <strain evidence="1">CCM 8606</strain>
    </source>
</reference>
<dbReference type="PANTHER" id="PTHR35145">
    <property type="entry name" value="CYTOPLASMIC PROTEIN-RELATED"/>
    <property type="match status" value="1"/>
</dbReference>